<sequence>MRMKIEERKELKEVRLCCIDRPLPVDRYTYEFAEETNDSDDSDDCKTHTKTQDQRLNSLQQLLNLPTLGPPRTTTRILLTLVIPNLLQVSSEPLLHIIDTINSSIKSLYTLK</sequence>
<accession>A0AAV7J0E8</accession>
<evidence type="ECO:0000313" key="2">
    <source>
        <dbReference type="Proteomes" id="UP000826195"/>
    </source>
</evidence>
<name>A0AAV7J0E8_COTGL</name>
<gene>
    <name evidence="1" type="ORF">KQX54_006440</name>
</gene>
<organism evidence="1 2">
    <name type="scientific">Cotesia glomerata</name>
    <name type="common">Lepidopteran parasitic wasp</name>
    <name type="synonym">Apanteles glomeratus</name>
    <dbReference type="NCBI Taxonomy" id="32391"/>
    <lineage>
        <taxon>Eukaryota</taxon>
        <taxon>Metazoa</taxon>
        <taxon>Ecdysozoa</taxon>
        <taxon>Arthropoda</taxon>
        <taxon>Hexapoda</taxon>
        <taxon>Insecta</taxon>
        <taxon>Pterygota</taxon>
        <taxon>Neoptera</taxon>
        <taxon>Endopterygota</taxon>
        <taxon>Hymenoptera</taxon>
        <taxon>Apocrita</taxon>
        <taxon>Ichneumonoidea</taxon>
        <taxon>Braconidae</taxon>
        <taxon>Microgastrinae</taxon>
        <taxon>Cotesia</taxon>
    </lineage>
</organism>
<dbReference type="EMBL" id="JAHXZJ010000374">
    <property type="protein sequence ID" value="KAH0560621.1"/>
    <property type="molecule type" value="Genomic_DNA"/>
</dbReference>
<reference evidence="1 2" key="1">
    <citation type="journal article" date="2021" name="J. Hered.">
        <title>A chromosome-level genome assembly of the parasitoid wasp, Cotesia glomerata (Hymenoptera: Braconidae).</title>
        <authorList>
            <person name="Pinto B.J."/>
            <person name="Weis J.J."/>
            <person name="Gamble T."/>
            <person name="Ode P.J."/>
            <person name="Paul R."/>
            <person name="Zaspel J.M."/>
        </authorList>
    </citation>
    <scope>NUCLEOTIDE SEQUENCE [LARGE SCALE GENOMIC DNA]</scope>
    <source>
        <strain evidence="1">CgM1</strain>
    </source>
</reference>
<dbReference type="Proteomes" id="UP000826195">
    <property type="component" value="Unassembled WGS sequence"/>
</dbReference>
<evidence type="ECO:0000313" key="1">
    <source>
        <dbReference type="EMBL" id="KAH0560621.1"/>
    </source>
</evidence>
<comment type="caution">
    <text evidence="1">The sequence shown here is derived from an EMBL/GenBank/DDBJ whole genome shotgun (WGS) entry which is preliminary data.</text>
</comment>
<dbReference type="AlphaFoldDB" id="A0AAV7J0E8"/>
<keyword evidence="2" id="KW-1185">Reference proteome</keyword>
<protein>
    <submittedName>
        <fullName evidence="1">Uncharacterized protein</fullName>
    </submittedName>
</protein>
<proteinExistence type="predicted"/>